<comment type="similarity">
    <text evidence="2 12">Belongs to the cytochrome P450 family.</text>
</comment>
<keyword evidence="14" id="KW-1185">Reference proteome</keyword>
<comment type="cofactor">
    <cofactor evidence="11">
        <name>heme</name>
        <dbReference type="ChEBI" id="CHEBI:30413"/>
    </cofactor>
</comment>
<dbReference type="InterPro" id="IPR050665">
    <property type="entry name" value="Cytochrome_P450_Monooxygen"/>
</dbReference>
<feature type="binding site" description="axial binding residue" evidence="11">
    <location>
        <position position="460"/>
    </location>
    <ligand>
        <name>heme</name>
        <dbReference type="ChEBI" id="CHEBI:30413"/>
    </ligand>
    <ligandPart>
        <name>Fe</name>
        <dbReference type="ChEBI" id="CHEBI:18248"/>
    </ligandPart>
</feature>
<evidence type="ECO:0000256" key="2">
    <source>
        <dbReference type="ARBA" id="ARBA00010617"/>
    </source>
</evidence>
<sequence>MEISLLYICFAILVVPWGIRFFNKFWFRPKRLEHSLRTQGLRGTLYRFPFGEAKQFAEESKAALVKPIPLSHDIIPRVMPFFHRIMTQHGKISFTWYGQEPIVILNDPESVKYLLTKQQNIVLKPKPDDAAKILETGLVAHQGEKWKKHRRIINPAFHHEKLKLMLPAFSTCCDELISKWDKLIDSKEFSELDVFPEFKSFTGDVISRTAFGSSFEEGRCIFELQQELVLLVFEASMNSYIPFCHYLPTKKNKRIKEINQEVETILRQMIEQREKAILKGENTSNDLLGILLQSNIRESQEGGTKNAMTTEDVIDECKLFYIAGHETTTASLTWALILLSMHPEWQERAREEVVNLFGNSKPDYEGLSHLKIVTMIMHEVMRLYPPITFLVRQASAEVKLGEVTYPPGVQFLLPFIFLHRDPESWGPDADEFKPERFAQGVSKASVQGAFLPFGGGPRVCIGQNFSMLEAKLCLIRILQHFRFELSPAYAHAPCNLVTMQPQYGAQIIIRRC</sequence>
<dbReference type="Gene3D" id="1.10.630.10">
    <property type="entry name" value="Cytochrome P450"/>
    <property type="match status" value="1"/>
</dbReference>
<dbReference type="SUPFAM" id="SSF48264">
    <property type="entry name" value="Cytochrome P450"/>
    <property type="match status" value="1"/>
</dbReference>
<evidence type="ECO:0000313" key="13">
    <source>
        <dbReference type="EMBL" id="KAJ4771267.1"/>
    </source>
</evidence>
<dbReference type="PROSITE" id="PS00086">
    <property type="entry name" value="CYTOCHROME_P450"/>
    <property type="match status" value="1"/>
</dbReference>
<dbReference type="GO" id="GO:0016705">
    <property type="term" value="F:oxidoreductase activity, acting on paired donors, with incorporation or reduction of molecular oxygen"/>
    <property type="evidence" value="ECO:0007669"/>
    <property type="project" value="InterPro"/>
</dbReference>
<dbReference type="GO" id="GO:0016020">
    <property type="term" value="C:membrane"/>
    <property type="evidence" value="ECO:0007669"/>
    <property type="project" value="UniProtKB-SubCell"/>
</dbReference>
<evidence type="ECO:0000256" key="1">
    <source>
        <dbReference type="ARBA" id="ARBA00004370"/>
    </source>
</evidence>
<keyword evidence="9 12" id="KW-0503">Monooxygenase</keyword>
<keyword evidence="3 11" id="KW-0349">Heme</keyword>
<evidence type="ECO:0000256" key="9">
    <source>
        <dbReference type="ARBA" id="ARBA00023033"/>
    </source>
</evidence>
<protein>
    <submittedName>
        <fullName evidence="13">Cytochrome P450</fullName>
    </submittedName>
</protein>
<evidence type="ECO:0000256" key="4">
    <source>
        <dbReference type="ARBA" id="ARBA00022692"/>
    </source>
</evidence>
<dbReference type="InterPro" id="IPR002401">
    <property type="entry name" value="Cyt_P450_E_grp-I"/>
</dbReference>
<keyword evidence="4" id="KW-0812">Transmembrane</keyword>
<gene>
    <name evidence="13" type="ORF">LUZ62_055524</name>
</gene>
<comment type="subcellular location">
    <subcellularLocation>
        <location evidence="1">Membrane</location>
    </subcellularLocation>
</comment>
<dbReference type="PRINTS" id="PR00463">
    <property type="entry name" value="EP450I"/>
</dbReference>
<evidence type="ECO:0000256" key="12">
    <source>
        <dbReference type="RuleBase" id="RU000461"/>
    </source>
</evidence>
<evidence type="ECO:0000256" key="8">
    <source>
        <dbReference type="ARBA" id="ARBA00023004"/>
    </source>
</evidence>
<keyword evidence="10" id="KW-0472">Membrane</keyword>
<keyword evidence="6" id="KW-1133">Transmembrane helix</keyword>
<dbReference type="InterPro" id="IPR017972">
    <property type="entry name" value="Cyt_P450_CS"/>
</dbReference>
<keyword evidence="7 12" id="KW-0560">Oxidoreductase</keyword>
<dbReference type="GO" id="GO:0005506">
    <property type="term" value="F:iron ion binding"/>
    <property type="evidence" value="ECO:0007669"/>
    <property type="project" value="InterPro"/>
</dbReference>
<dbReference type="InterPro" id="IPR036396">
    <property type="entry name" value="Cyt_P450_sf"/>
</dbReference>
<evidence type="ECO:0000256" key="3">
    <source>
        <dbReference type="ARBA" id="ARBA00022617"/>
    </source>
</evidence>
<keyword evidence="5 11" id="KW-0479">Metal-binding</keyword>
<name>A0AAV8DXK9_9POAL</name>
<accession>A0AAV8DXK9</accession>
<evidence type="ECO:0000256" key="7">
    <source>
        <dbReference type="ARBA" id="ARBA00023002"/>
    </source>
</evidence>
<dbReference type="Pfam" id="PF00067">
    <property type="entry name" value="p450"/>
    <property type="match status" value="1"/>
</dbReference>
<dbReference type="GO" id="GO:0020037">
    <property type="term" value="F:heme binding"/>
    <property type="evidence" value="ECO:0007669"/>
    <property type="project" value="InterPro"/>
</dbReference>
<organism evidence="13 14">
    <name type="scientific">Rhynchospora pubera</name>
    <dbReference type="NCBI Taxonomy" id="906938"/>
    <lineage>
        <taxon>Eukaryota</taxon>
        <taxon>Viridiplantae</taxon>
        <taxon>Streptophyta</taxon>
        <taxon>Embryophyta</taxon>
        <taxon>Tracheophyta</taxon>
        <taxon>Spermatophyta</taxon>
        <taxon>Magnoliopsida</taxon>
        <taxon>Liliopsida</taxon>
        <taxon>Poales</taxon>
        <taxon>Cyperaceae</taxon>
        <taxon>Cyperoideae</taxon>
        <taxon>Rhynchosporeae</taxon>
        <taxon>Rhynchospora</taxon>
    </lineage>
</organism>
<dbReference type="PANTHER" id="PTHR24282">
    <property type="entry name" value="CYTOCHROME P450 FAMILY MEMBER"/>
    <property type="match status" value="1"/>
</dbReference>
<dbReference type="PANTHER" id="PTHR24282:SF255">
    <property type="entry name" value="CYTOCHROME P450 72A11-RELATED"/>
    <property type="match status" value="1"/>
</dbReference>
<dbReference type="GO" id="GO:0006629">
    <property type="term" value="P:lipid metabolic process"/>
    <property type="evidence" value="ECO:0007669"/>
    <property type="project" value="UniProtKB-ARBA"/>
</dbReference>
<evidence type="ECO:0000256" key="5">
    <source>
        <dbReference type="ARBA" id="ARBA00022723"/>
    </source>
</evidence>
<keyword evidence="8 11" id="KW-0408">Iron</keyword>
<dbReference type="EMBL" id="JAMFTS010000003">
    <property type="protein sequence ID" value="KAJ4771267.1"/>
    <property type="molecule type" value="Genomic_DNA"/>
</dbReference>
<dbReference type="InterPro" id="IPR001128">
    <property type="entry name" value="Cyt_P450"/>
</dbReference>
<evidence type="ECO:0000256" key="6">
    <source>
        <dbReference type="ARBA" id="ARBA00022989"/>
    </source>
</evidence>
<evidence type="ECO:0000256" key="11">
    <source>
        <dbReference type="PIRSR" id="PIRSR602401-1"/>
    </source>
</evidence>
<comment type="caution">
    <text evidence="13">The sequence shown here is derived from an EMBL/GenBank/DDBJ whole genome shotgun (WGS) entry which is preliminary data.</text>
</comment>
<dbReference type="AlphaFoldDB" id="A0AAV8DXK9"/>
<evidence type="ECO:0000313" key="14">
    <source>
        <dbReference type="Proteomes" id="UP001140206"/>
    </source>
</evidence>
<evidence type="ECO:0000256" key="10">
    <source>
        <dbReference type="ARBA" id="ARBA00023136"/>
    </source>
</evidence>
<dbReference type="GO" id="GO:0004497">
    <property type="term" value="F:monooxygenase activity"/>
    <property type="evidence" value="ECO:0007669"/>
    <property type="project" value="UniProtKB-KW"/>
</dbReference>
<dbReference type="Proteomes" id="UP001140206">
    <property type="component" value="Chromosome 3"/>
</dbReference>
<dbReference type="PRINTS" id="PR00385">
    <property type="entry name" value="P450"/>
</dbReference>
<proteinExistence type="inferred from homology"/>
<reference evidence="13" key="1">
    <citation type="submission" date="2022-08" db="EMBL/GenBank/DDBJ databases">
        <authorList>
            <person name="Marques A."/>
        </authorList>
    </citation>
    <scope>NUCLEOTIDE SEQUENCE</scope>
    <source>
        <strain evidence="13">RhyPub2mFocal</strain>
        <tissue evidence="13">Leaves</tissue>
    </source>
</reference>